<dbReference type="RefSeq" id="WP_327789889.1">
    <property type="nucleotide sequence ID" value="NZ_JARGEQ010000135.1"/>
</dbReference>
<evidence type="ECO:0008006" key="4">
    <source>
        <dbReference type="Google" id="ProtNLM"/>
    </source>
</evidence>
<feature type="transmembrane region" description="Helical" evidence="1">
    <location>
        <begin position="12"/>
        <end position="29"/>
    </location>
</feature>
<accession>A0AAP3XTS5</accession>
<protein>
    <recommendedName>
        <fullName evidence="4">DUF3329 domain-containing protein</fullName>
    </recommendedName>
</protein>
<organism evidence="2 3">
    <name type="scientific">Marinimicrococcus flavescens</name>
    <dbReference type="NCBI Taxonomy" id="3031815"/>
    <lineage>
        <taxon>Bacteria</taxon>
        <taxon>Pseudomonadati</taxon>
        <taxon>Pseudomonadota</taxon>
        <taxon>Alphaproteobacteria</taxon>
        <taxon>Geminicoccales</taxon>
        <taxon>Geminicoccaceae</taxon>
        <taxon>Marinimicrococcus</taxon>
    </lineage>
</organism>
<keyword evidence="1" id="KW-1133">Transmembrane helix</keyword>
<name>A0AAP3XTS5_9PROT</name>
<sequence>MQYHAWFEPLWRRLAAMGFCLGWLALEAWNELGSLWFWLSLGMTGWGLWELFLSGQYGRKRPGG</sequence>
<comment type="caution">
    <text evidence="2">The sequence shown here is derived from an EMBL/GenBank/DDBJ whole genome shotgun (WGS) entry which is preliminary data.</text>
</comment>
<gene>
    <name evidence="2" type="ORF">PZ740_13840</name>
</gene>
<reference evidence="2 3" key="1">
    <citation type="submission" date="2023-03" db="EMBL/GenBank/DDBJ databases">
        <title>YIM 152171 draft genome.</title>
        <authorList>
            <person name="Yang Z."/>
        </authorList>
    </citation>
    <scope>NUCLEOTIDE SEQUENCE [LARGE SCALE GENOMIC DNA]</scope>
    <source>
        <strain evidence="2 3">YIM 152171</strain>
    </source>
</reference>
<dbReference type="EMBL" id="JARGEQ010000135">
    <property type="protein sequence ID" value="MDF1587465.1"/>
    <property type="molecule type" value="Genomic_DNA"/>
</dbReference>
<feature type="transmembrane region" description="Helical" evidence="1">
    <location>
        <begin position="35"/>
        <end position="53"/>
    </location>
</feature>
<proteinExistence type="predicted"/>
<dbReference type="AlphaFoldDB" id="A0AAP3XTS5"/>
<keyword evidence="3" id="KW-1185">Reference proteome</keyword>
<evidence type="ECO:0000313" key="3">
    <source>
        <dbReference type="Proteomes" id="UP001301140"/>
    </source>
</evidence>
<keyword evidence="1" id="KW-0472">Membrane</keyword>
<evidence type="ECO:0000313" key="2">
    <source>
        <dbReference type="EMBL" id="MDF1587465.1"/>
    </source>
</evidence>
<dbReference type="Proteomes" id="UP001301140">
    <property type="component" value="Unassembled WGS sequence"/>
</dbReference>
<keyword evidence="1" id="KW-0812">Transmembrane</keyword>
<evidence type="ECO:0000256" key="1">
    <source>
        <dbReference type="SAM" id="Phobius"/>
    </source>
</evidence>